<feature type="compositionally biased region" description="Polar residues" evidence="2">
    <location>
        <begin position="773"/>
        <end position="783"/>
    </location>
</feature>
<feature type="compositionally biased region" description="Basic residues" evidence="2">
    <location>
        <begin position="123"/>
        <end position="132"/>
    </location>
</feature>
<gene>
    <name evidence="4" type="ORF">GFD30_24280</name>
</gene>
<sequence>MSTTWHRFNPAGGAGTSRPSMGPCRSRPLRLSAGGDDGVDGHRGGRRGSGLGRCDPEQAATRRWMGPRGGRRRPGLFRLRRWPVLFHCSASGPEAHIDSPLWNIHSSGRWQHLHHVSPLTHSANHRTGHRREAHPMTTGTTIPDSVSGLASRTGRALRAQTLRSALTDAASAINAHHAQVLAAVIELKESGLHRDHFGFSALRQLLIARFDFTHATAGSIAAIARLSSKFRVLAQAALTGSARIDQVAYAVSQLDKTPAMRLFARTPFREAVASPFDPGIRCATPEAVVAQYCQHAPFTDLRRHLDDMRAALADQEELLAGLGEQSLQWIELTEQGSGMWSLSGELSTDTGMLLEKYFKTACPPPRQDQADTDGVLPPQPNRHAEALHQLIASYGTAPGAAKRHGHTATLDLSVDIATLQGADTGRNPTLEGRPISLARARHLACEAGVIPSVFDYRTGEAIELGRALRLPNAALRRKLELEQPHGCAWTGCASPLAWTEAHHLRHWSDGGPTSAENLILLCRFHHGRIHTPGWTVEKTGPGQAVITHHDHDTDISGAAEDGCGCADWRTDADMDAEHAGSDWDVFPTGLYRTEWAEWLKPDLDAIAEAVDRQRTTAAISTARNRLREKFTPSDSDSQQRNATGAMRPDLVAATGEPPPLNGKRHGEPRPTSSAAREPIPLGEPPFLPSPSRHRPGRGREGAHHQPIRPPGYQRPSLPARTPRGLEPTAMPKARHRAGPPRTSSSPPHNHGPDGAASRRIRPSLPSEHDSRRSSQAVKSNSPSLAPARKASHSARV</sequence>
<proteinExistence type="inferred from homology"/>
<evidence type="ECO:0000256" key="1">
    <source>
        <dbReference type="ARBA" id="ARBA00023450"/>
    </source>
</evidence>
<dbReference type="EMBL" id="WIAO01000051">
    <property type="protein sequence ID" value="MQM28652.1"/>
    <property type="molecule type" value="Genomic_DNA"/>
</dbReference>
<name>A0A6L5GG20_9ACTN</name>
<feature type="region of interest" description="Disordered" evidence="2">
    <location>
        <begin position="621"/>
        <end position="796"/>
    </location>
</feature>
<dbReference type="InterPro" id="IPR003615">
    <property type="entry name" value="HNH_nuc"/>
</dbReference>
<comment type="caution">
    <text evidence="4">The sequence shown here is derived from an EMBL/GenBank/DDBJ whole genome shotgun (WGS) entry which is preliminary data.</text>
</comment>
<feature type="compositionally biased region" description="Polar residues" evidence="2">
    <location>
        <begin position="632"/>
        <end position="642"/>
    </location>
</feature>
<dbReference type="Pfam" id="PF02720">
    <property type="entry name" value="DUF222"/>
    <property type="match status" value="1"/>
</dbReference>
<dbReference type="Gene3D" id="1.10.30.50">
    <property type="match status" value="1"/>
</dbReference>
<feature type="region of interest" description="Disordered" evidence="2">
    <location>
        <begin position="1"/>
        <end position="73"/>
    </location>
</feature>
<dbReference type="GO" id="GO:0008270">
    <property type="term" value="F:zinc ion binding"/>
    <property type="evidence" value="ECO:0007669"/>
    <property type="project" value="InterPro"/>
</dbReference>
<organism evidence="4 5">
    <name type="scientific">Glycomyces albidus</name>
    <dbReference type="NCBI Taxonomy" id="2656774"/>
    <lineage>
        <taxon>Bacteria</taxon>
        <taxon>Bacillati</taxon>
        <taxon>Actinomycetota</taxon>
        <taxon>Actinomycetes</taxon>
        <taxon>Glycomycetales</taxon>
        <taxon>Glycomycetaceae</taxon>
        <taxon>Glycomyces</taxon>
    </lineage>
</organism>
<dbReference type="InterPro" id="IPR003870">
    <property type="entry name" value="DUF222"/>
</dbReference>
<dbReference type="InterPro" id="IPR002711">
    <property type="entry name" value="HNH"/>
</dbReference>
<dbReference type="AlphaFoldDB" id="A0A6L5GG20"/>
<reference evidence="4 5" key="1">
    <citation type="submission" date="2019-10" db="EMBL/GenBank/DDBJ databases">
        <title>Glycomyces albidus sp. nov., a novel actinomycete isolated from rhizosphere soil of wheat (Triticum aestivum L.).</title>
        <authorList>
            <person name="Qian L."/>
        </authorList>
    </citation>
    <scope>NUCLEOTIDE SEQUENCE [LARGE SCALE GENOMIC DNA]</scope>
    <source>
        <strain evidence="4 5">NEAU-7082</strain>
    </source>
</reference>
<feature type="region of interest" description="Disordered" evidence="2">
    <location>
        <begin position="120"/>
        <end position="148"/>
    </location>
</feature>
<accession>A0A6L5GG20</accession>
<protein>
    <submittedName>
        <fullName evidence="4">DUF222 domain-containing protein</fullName>
    </submittedName>
</protein>
<comment type="similarity">
    <text evidence="1">Belongs to the Rv1128c/1148c/1588c/1702c/1945/3466 family.</text>
</comment>
<dbReference type="SMART" id="SM00507">
    <property type="entry name" value="HNHc"/>
    <property type="match status" value="1"/>
</dbReference>
<evidence type="ECO:0000313" key="4">
    <source>
        <dbReference type="EMBL" id="MQM28652.1"/>
    </source>
</evidence>
<feature type="compositionally biased region" description="Polar residues" evidence="2">
    <location>
        <begin position="137"/>
        <end position="148"/>
    </location>
</feature>
<evidence type="ECO:0000256" key="2">
    <source>
        <dbReference type="SAM" id="MobiDB-lite"/>
    </source>
</evidence>
<evidence type="ECO:0000259" key="3">
    <source>
        <dbReference type="SMART" id="SM00507"/>
    </source>
</evidence>
<evidence type="ECO:0000313" key="5">
    <source>
        <dbReference type="Proteomes" id="UP000477750"/>
    </source>
</evidence>
<dbReference type="GO" id="GO:0003676">
    <property type="term" value="F:nucleic acid binding"/>
    <property type="evidence" value="ECO:0007669"/>
    <property type="project" value="InterPro"/>
</dbReference>
<keyword evidence="5" id="KW-1185">Reference proteome</keyword>
<feature type="domain" description="HNH nuclease" evidence="3">
    <location>
        <begin position="475"/>
        <end position="527"/>
    </location>
</feature>
<dbReference type="Proteomes" id="UP000477750">
    <property type="component" value="Unassembled WGS sequence"/>
</dbReference>
<dbReference type="CDD" id="cd00085">
    <property type="entry name" value="HNHc"/>
    <property type="match status" value="1"/>
</dbReference>
<dbReference type="GO" id="GO:0004519">
    <property type="term" value="F:endonuclease activity"/>
    <property type="evidence" value="ECO:0007669"/>
    <property type="project" value="InterPro"/>
</dbReference>
<dbReference type="Pfam" id="PF01844">
    <property type="entry name" value="HNH"/>
    <property type="match status" value="1"/>
</dbReference>